<reference evidence="1 2" key="1">
    <citation type="submission" date="2016-08" db="EMBL/GenBank/DDBJ databases">
        <title>Novel Firmicutes and Novel Genomes.</title>
        <authorList>
            <person name="Poppleton D.I."/>
            <person name="Gribaldo S."/>
        </authorList>
    </citation>
    <scope>NUCLEOTIDE SEQUENCE [LARGE SCALE GENOMIC DNA]</scope>
    <source>
        <strain evidence="1 2">CTT3</strain>
    </source>
</reference>
<dbReference type="EMBL" id="MCIB01000001">
    <property type="protein sequence ID" value="RKD34645.1"/>
    <property type="molecule type" value="Genomic_DNA"/>
</dbReference>
<accession>A0A419TB08</accession>
<organism evidence="1 2">
    <name type="scientific">Thermohalobacter berrensis</name>
    <dbReference type="NCBI Taxonomy" id="99594"/>
    <lineage>
        <taxon>Bacteria</taxon>
        <taxon>Bacillati</taxon>
        <taxon>Bacillota</taxon>
        <taxon>Tissierellia</taxon>
        <taxon>Tissierellales</taxon>
        <taxon>Thermohalobacteraceae</taxon>
        <taxon>Thermohalobacter</taxon>
    </lineage>
</organism>
<proteinExistence type="predicted"/>
<gene>
    <name evidence="1" type="ORF">BET03_02120</name>
</gene>
<dbReference type="Proteomes" id="UP000284177">
    <property type="component" value="Unassembled WGS sequence"/>
</dbReference>
<protein>
    <recommendedName>
        <fullName evidence="3">HTH cro/C1-type domain-containing protein</fullName>
    </recommendedName>
</protein>
<sequence length="60" mass="7088">MRKSIYEYIYERNQNMLRDIDLHDFIELSNKGLSNDELARELGIPKTYINKVLDDIGKGK</sequence>
<dbReference type="RefSeq" id="WP_120166752.1">
    <property type="nucleotide sequence ID" value="NZ_MCIB01000001.1"/>
</dbReference>
<comment type="caution">
    <text evidence="1">The sequence shown here is derived from an EMBL/GenBank/DDBJ whole genome shotgun (WGS) entry which is preliminary data.</text>
</comment>
<evidence type="ECO:0000313" key="1">
    <source>
        <dbReference type="EMBL" id="RKD34645.1"/>
    </source>
</evidence>
<evidence type="ECO:0000313" key="2">
    <source>
        <dbReference type="Proteomes" id="UP000284177"/>
    </source>
</evidence>
<keyword evidence="2" id="KW-1185">Reference proteome</keyword>
<dbReference type="AlphaFoldDB" id="A0A419TB08"/>
<evidence type="ECO:0008006" key="3">
    <source>
        <dbReference type="Google" id="ProtNLM"/>
    </source>
</evidence>
<name>A0A419TB08_9FIRM</name>
<dbReference type="OrthoDB" id="1955275at2"/>